<dbReference type="AlphaFoldDB" id="A0A2V3UFS6"/>
<dbReference type="PRINTS" id="PR00455">
    <property type="entry name" value="HTHTETR"/>
</dbReference>
<accession>A0A2V3UFS6</accession>
<dbReference type="EMBL" id="QJJK01000002">
    <property type="protein sequence ID" value="PXW63601.1"/>
    <property type="molecule type" value="Genomic_DNA"/>
</dbReference>
<dbReference type="InterPro" id="IPR009057">
    <property type="entry name" value="Homeodomain-like_sf"/>
</dbReference>
<reference evidence="6 7" key="1">
    <citation type="submission" date="2018-05" db="EMBL/GenBank/DDBJ databases">
        <title>Genomic Encyclopedia of Type Strains, Phase IV (KMG-IV): sequencing the most valuable type-strain genomes for metagenomic binning, comparative biology and taxonomic classification.</title>
        <authorList>
            <person name="Goeker M."/>
        </authorList>
    </citation>
    <scope>NUCLEOTIDE SEQUENCE [LARGE SCALE GENOMIC DNA]</scope>
    <source>
        <strain evidence="6 7">DSM 6462</strain>
    </source>
</reference>
<evidence type="ECO:0000256" key="4">
    <source>
        <dbReference type="PROSITE-ProRule" id="PRU00335"/>
    </source>
</evidence>
<keyword evidence="1" id="KW-0805">Transcription regulation</keyword>
<dbReference type="SUPFAM" id="SSF48498">
    <property type="entry name" value="Tetracyclin repressor-like, C-terminal domain"/>
    <property type="match status" value="1"/>
</dbReference>
<dbReference type="Gene3D" id="1.10.357.10">
    <property type="entry name" value="Tetracycline Repressor, domain 2"/>
    <property type="match status" value="1"/>
</dbReference>
<dbReference type="SUPFAM" id="SSF46689">
    <property type="entry name" value="Homeodomain-like"/>
    <property type="match status" value="1"/>
</dbReference>
<dbReference type="PANTHER" id="PTHR30055">
    <property type="entry name" value="HTH-TYPE TRANSCRIPTIONAL REGULATOR RUTR"/>
    <property type="match status" value="1"/>
</dbReference>
<evidence type="ECO:0000256" key="2">
    <source>
        <dbReference type="ARBA" id="ARBA00023125"/>
    </source>
</evidence>
<dbReference type="InterPro" id="IPR023772">
    <property type="entry name" value="DNA-bd_HTH_TetR-type_CS"/>
</dbReference>
<dbReference type="PROSITE" id="PS01081">
    <property type="entry name" value="HTH_TETR_1"/>
    <property type="match status" value="1"/>
</dbReference>
<dbReference type="GO" id="GO:0000976">
    <property type="term" value="F:transcription cis-regulatory region binding"/>
    <property type="evidence" value="ECO:0007669"/>
    <property type="project" value="TreeGrafter"/>
</dbReference>
<evidence type="ECO:0000313" key="6">
    <source>
        <dbReference type="EMBL" id="PXW63601.1"/>
    </source>
</evidence>
<dbReference type="InterPro" id="IPR041490">
    <property type="entry name" value="KstR2_TetR_C"/>
</dbReference>
<dbReference type="Proteomes" id="UP000248021">
    <property type="component" value="Unassembled WGS sequence"/>
</dbReference>
<keyword evidence="7" id="KW-1185">Reference proteome</keyword>
<dbReference type="InterPro" id="IPR036271">
    <property type="entry name" value="Tet_transcr_reg_TetR-rel_C_sf"/>
</dbReference>
<dbReference type="Gene3D" id="1.10.10.60">
    <property type="entry name" value="Homeodomain-like"/>
    <property type="match status" value="1"/>
</dbReference>
<gene>
    <name evidence="6" type="ORF">C7450_102519</name>
</gene>
<keyword evidence="2 4" id="KW-0238">DNA-binding</keyword>
<evidence type="ECO:0000313" key="7">
    <source>
        <dbReference type="Proteomes" id="UP000248021"/>
    </source>
</evidence>
<dbReference type="Pfam" id="PF17932">
    <property type="entry name" value="TetR_C_24"/>
    <property type="match status" value="1"/>
</dbReference>
<evidence type="ECO:0000259" key="5">
    <source>
        <dbReference type="PROSITE" id="PS50977"/>
    </source>
</evidence>
<dbReference type="PANTHER" id="PTHR30055:SF240">
    <property type="entry name" value="HTH-TYPE TRANSCRIPTIONAL REGULATOR ACRR"/>
    <property type="match status" value="1"/>
</dbReference>
<keyword evidence="3" id="KW-0804">Transcription</keyword>
<dbReference type="InterPro" id="IPR001647">
    <property type="entry name" value="HTH_TetR"/>
</dbReference>
<feature type="domain" description="HTH tetR-type" evidence="5">
    <location>
        <begin position="40"/>
        <end position="100"/>
    </location>
</feature>
<dbReference type="InterPro" id="IPR050109">
    <property type="entry name" value="HTH-type_TetR-like_transc_reg"/>
</dbReference>
<proteinExistence type="predicted"/>
<sequence>MIDEQVELTRIGDFSMNGLCSAILEQHQSTIRTRKPHVAVAKLAKIVDTILKLSNKQGFHATSLREISIVSGVSMGGLYSYFDSKDTLLMMILGQVSTSVTAVLESAPASVAGDPAAHLRWLIKAHVTLTETMLPWFVFSFMEAKSFPPVGRKMAVKSEEWTERVFSDVLSRGVDAGVFAIDRPEFTASLIKPMLQDWYVKRSKWRRRSISAPEYSEMVCAFIEAAIGVRPGSRAEETPRPQA</sequence>
<feature type="DNA-binding region" description="H-T-H motif" evidence="4">
    <location>
        <begin position="63"/>
        <end position="82"/>
    </location>
</feature>
<evidence type="ECO:0000256" key="3">
    <source>
        <dbReference type="ARBA" id="ARBA00023163"/>
    </source>
</evidence>
<dbReference type="GO" id="GO:0003700">
    <property type="term" value="F:DNA-binding transcription factor activity"/>
    <property type="evidence" value="ECO:0007669"/>
    <property type="project" value="TreeGrafter"/>
</dbReference>
<comment type="caution">
    <text evidence="6">The sequence shown here is derived from an EMBL/GenBank/DDBJ whole genome shotgun (WGS) entry which is preliminary data.</text>
</comment>
<name>A0A2V3UFS6_9HYPH</name>
<dbReference type="Pfam" id="PF00440">
    <property type="entry name" value="TetR_N"/>
    <property type="match status" value="1"/>
</dbReference>
<organism evidence="6 7">
    <name type="scientific">Chelatococcus asaccharovorans</name>
    <dbReference type="NCBI Taxonomy" id="28210"/>
    <lineage>
        <taxon>Bacteria</taxon>
        <taxon>Pseudomonadati</taxon>
        <taxon>Pseudomonadota</taxon>
        <taxon>Alphaproteobacteria</taxon>
        <taxon>Hyphomicrobiales</taxon>
        <taxon>Chelatococcaceae</taxon>
        <taxon>Chelatococcus</taxon>
    </lineage>
</organism>
<evidence type="ECO:0000256" key="1">
    <source>
        <dbReference type="ARBA" id="ARBA00023015"/>
    </source>
</evidence>
<dbReference type="PROSITE" id="PS50977">
    <property type="entry name" value="HTH_TETR_2"/>
    <property type="match status" value="1"/>
</dbReference>
<protein>
    <submittedName>
        <fullName evidence="6">TetR family transcriptional regulator</fullName>
    </submittedName>
</protein>